<accession>A0A6J6GI64</accession>
<dbReference type="InterPro" id="IPR001753">
    <property type="entry name" value="Enoyl-CoA_hydra/iso"/>
</dbReference>
<dbReference type="GO" id="GO:0006635">
    <property type="term" value="P:fatty acid beta-oxidation"/>
    <property type="evidence" value="ECO:0007669"/>
    <property type="project" value="TreeGrafter"/>
</dbReference>
<dbReference type="EMBL" id="CAEZUN010000046">
    <property type="protein sequence ID" value="CAB4598774.1"/>
    <property type="molecule type" value="Genomic_DNA"/>
</dbReference>
<dbReference type="CDD" id="cd06558">
    <property type="entry name" value="crotonase-like"/>
    <property type="match status" value="1"/>
</dbReference>
<sequence>MSVEVVNNGEILEITIDRPKANAIDAATSQELSTIFESFMKDSKTRVAILTGSGSRFFSAGWDLTAANEGEAFESDYGVGGFGGICELKFRPKPVIAAVNGMAVGGGFEIALAADFIVAADHATFFLPETTLGLIADNATVRLPKILPPNIAREMLISGRRMLATEAQSWGIVNEVTTAEDLLPAARRLAVRICQSAPLSISAVLDLMRELETVSTSNAMTVLRENQTYRNAINSQDATEGTKAFAEKRAPKWLGR</sequence>
<dbReference type="InterPro" id="IPR014748">
    <property type="entry name" value="Enoyl-CoA_hydra_C"/>
</dbReference>
<gene>
    <name evidence="3" type="ORF">UFOPK1826_00508</name>
</gene>
<evidence type="ECO:0000313" key="3">
    <source>
        <dbReference type="EMBL" id="CAB4598774.1"/>
    </source>
</evidence>
<keyword evidence="2" id="KW-0456">Lyase</keyword>
<dbReference type="AlphaFoldDB" id="A0A6J6GI64"/>
<dbReference type="InterPro" id="IPR018376">
    <property type="entry name" value="Enoyl-CoA_hyd/isom_CS"/>
</dbReference>
<comment type="similarity">
    <text evidence="1">Belongs to the enoyl-CoA hydratase/isomerase family.</text>
</comment>
<dbReference type="PROSITE" id="PS00166">
    <property type="entry name" value="ENOYL_COA_HYDRATASE"/>
    <property type="match status" value="1"/>
</dbReference>
<dbReference type="FunFam" id="3.90.226.10:FF:000009">
    <property type="entry name" value="Carnitinyl-CoA dehydratase"/>
    <property type="match status" value="1"/>
</dbReference>
<dbReference type="PANTHER" id="PTHR11941">
    <property type="entry name" value="ENOYL-COA HYDRATASE-RELATED"/>
    <property type="match status" value="1"/>
</dbReference>
<dbReference type="Pfam" id="PF00378">
    <property type="entry name" value="ECH_1"/>
    <property type="match status" value="1"/>
</dbReference>
<dbReference type="GO" id="GO:0016829">
    <property type="term" value="F:lyase activity"/>
    <property type="evidence" value="ECO:0007669"/>
    <property type="project" value="UniProtKB-KW"/>
</dbReference>
<dbReference type="PANTHER" id="PTHR11941:SF54">
    <property type="entry name" value="ENOYL-COA HYDRATASE, MITOCHONDRIAL"/>
    <property type="match status" value="1"/>
</dbReference>
<protein>
    <submittedName>
        <fullName evidence="3">Unannotated protein</fullName>
    </submittedName>
</protein>
<evidence type="ECO:0000256" key="1">
    <source>
        <dbReference type="ARBA" id="ARBA00005254"/>
    </source>
</evidence>
<dbReference type="InterPro" id="IPR029045">
    <property type="entry name" value="ClpP/crotonase-like_dom_sf"/>
</dbReference>
<reference evidence="3" key="1">
    <citation type="submission" date="2020-05" db="EMBL/GenBank/DDBJ databases">
        <authorList>
            <person name="Chiriac C."/>
            <person name="Salcher M."/>
            <person name="Ghai R."/>
            <person name="Kavagutti S V."/>
        </authorList>
    </citation>
    <scope>NUCLEOTIDE SEQUENCE</scope>
</reference>
<dbReference type="Gene3D" id="3.90.226.10">
    <property type="entry name" value="2-enoyl-CoA Hydratase, Chain A, domain 1"/>
    <property type="match status" value="1"/>
</dbReference>
<proteinExistence type="inferred from homology"/>
<dbReference type="SUPFAM" id="SSF52096">
    <property type="entry name" value="ClpP/crotonase"/>
    <property type="match status" value="1"/>
</dbReference>
<organism evidence="3">
    <name type="scientific">freshwater metagenome</name>
    <dbReference type="NCBI Taxonomy" id="449393"/>
    <lineage>
        <taxon>unclassified sequences</taxon>
        <taxon>metagenomes</taxon>
        <taxon>ecological metagenomes</taxon>
    </lineage>
</organism>
<name>A0A6J6GI64_9ZZZZ</name>
<evidence type="ECO:0000256" key="2">
    <source>
        <dbReference type="ARBA" id="ARBA00023239"/>
    </source>
</evidence>
<dbReference type="Gene3D" id="1.10.12.10">
    <property type="entry name" value="Lyase 2-enoyl-coa Hydratase, Chain A, domain 2"/>
    <property type="match status" value="1"/>
</dbReference>